<comment type="caution">
    <text evidence="2">The sequence shown here is derived from an EMBL/GenBank/DDBJ whole genome shotgun (WGS) entry which is preliminary data.</text>
</comment>
<dbReference type="HOGENOM" id="CLU_032571_0_0_1"/>
<feature type="compositionally biased region" description="Low complexity" evidence="1">
    <location>
        <begin position="280"/>
        <end position="289"/>
    </location>
</feature>
<dbReference type="PANTHER" id="PTHR36182:SF1">
    <property type="entry name" value="PROTEIN, PUTATIVE (AFU_ORTHOLOGUE AFUA_6G10930)-RELATED"/>
    <property type="match status" value="1"/>
</dbReference>
<dbReference type="PANTHER" id="PTHR36182">
    <property type="entry name" value="PROTEIN, PUTATIVE (AFU_ORTHOLOGUE AFUA_6G10930)-RELATED"/>
    <property type="match status" value="1"/>
</dbReference>
<evidence type="ECO:0000313" key="3">
    <source>
        <dbReference type="Proteomes" id="UP000030151"/>
    </source>
</evidence>
<dbReference type="eggNOG" id="ENOG502RYN9">
    <property type="taxonomic scope" value="Eukaryota"/>
</dbReference>
<evidence type="ECO:0000313" key="2">
    <source>
        <dbReference type="EMBL" id="EXV05459.1"/>
    </source>
</evidence>
<feature type="compositionally biased region" description="Low complexity" evidence="1">
    <location>
        <begin position="239"/>
        <end position="267"/>
    </location>
</feature>
<gene>
    <name evidence="2" type="ORF">X797_000174</name>
</gene>
<accession>A0A0A1V5M2</accession>
<dbReference type="Gene3D" id="2.70.50.70">
    <property type="match status" value="1"/>
</dbReference>
<dbReference type="AlphaFoldDB" id="A0A0A1V5M2"/>
<feature type="compositionally biased region" description="Pro residues" evidence="1">
    <location>
        <begin position="268"/>
        <end position="279"/>
    </location>
</feature>
<protein>
    <recommendedName>
        <fullName evidence="4">Extracellular protein</fullName>
    </recommendedName>
</protein>
<evidence type="ECO:0000256" key="1">
    <source>
        <dbReference type="SAM" id="MobiDB-lite"/>
    </source>
</evidence>
<dbReference type="EMBL" id="JELW01000001">
    <property type="protein sequence ID" value="EXV05459.1"/>
    <property type="molecule type" value="Genomic_DNA"/>
</dbReference>
<proteinExistence type="predicted"/>
<feature type="region of interest" description="Disordered" evidence="1">
    <location>
        <begin position="200"/>
        <end position="301"/>
    </location>
</feature>
<organism evidence="2 3">
    <name type="scientific">Metarhizium robertsii</name>
    <dbReference type="NCBI Taxonomy" id="568076"/>
    <lineage>
        <taxon>Eukaryota</taxon>
        <taxon>Fungi</taxon>
        <taxon>Dikarya</taxon>
        <taxon>Ascomycota</taxon>
        <taxon>Pezizomycotina</taxon>
        <taxon>Sordariomycetes</taxon>
        <taxon>Hypocreomycetidae</taxon>
        <taxon>Hypocreales</taxon>
        <taxon>Clavicipitaceae</taxon>
        <taxon>Metarhizium</taxon>
    </lineage>
</organism>
<dbReference type="Proteomes" id="UP000030151">
    <property type="component" value="Unassembled WGS sequence"/>
</dbReference>
<sequence>MKTSSAVIAAIIGFASYGSAHMQMSDPPPFLSKFNKFTEQGKQDDSMTSPLLASGSNFPCKGYHSLVGTPQGQSVATWTPGQSYKMTIAGTATHGGGSCQASLSFDSGKTWKVIHSYVGGCPLQDGATFGFTVPSDTPAGDALFAWTWFNQIGNREMYMNCAAVTIGGGAPKIRKARGDTTPFSSRPAMFAANIGNGCSTEEGKDVVFPDPGAELDTKSDKTTPPVGNCGTKGSGSGSGSAPAPAPAASGAASGALVNNSNNNAGNPGAPPASSPPPAPVSTAAAASTPKPVGSGGSCRAK</sequence>
<name>A0A0A1V5M2_9HYPO</name>
<reference evidence="2 3" key="1">
    <citation type="submission" date="2014-02" db="EMBL/GenBank/DDBJ databases">
        <title>The genome sequence of the entomopathogenic fungus Metarhizium robertsii ARSEF 2575.</title>
        <authorList>
            <person name="Giuliano Garisto Donzelli B."/>
            <person name="Roe B.A."/>
            <person name="Macmil S.L."/>
            <person name="Krasnoff S.B."/>
            <person name="Gibson D.M."/>
        </authorList>
    </citation>
    <scope>NUCLEOTIDE SEQUENCE [LARGE SCALE GENOMIC DNA]</scope>
    <source>
        <strain evidence="2 3">ARSEF 2575</strain>
    </source>
</reference>
<evidence type="ECO:0008006" key="4">
    <source>
        <dbReference type="Google" id="ProtNLM"/>
    </source>
</evidence>
<dbReference type="OrthoDB" id="2342176at2759"/>